<dbReference type="EC" id="3.1.6.6" evidence="3"/>
<organism evidence="3 4">
    <name type="scientific">Poriferisphaera corsica</name>
    <dbReference type="NCBI Taxonomy" id="2528020"/>
    <lineage>
        <taxon>Bacteria</taxon>
        <taxon>Pseudomonadati</taxon>
        <taxon>Planctomycetota</taxon>
        <taxon>Phycisphaerae</taxon>
        <taxon>Phycisphaerales</taxon>
        <taxon>Phycisphaeraceae</taxon>
        <taxon>Poriferisphaera</taxon>
    </lineage>
</organism>
<dbReference type="Gene3D" id="3.40.720.10">
    <property type="entry name" value="Alkaline Phosphatase, subunit A"/>
    <property type="match status" value="1"/>
</dbReference>
<evidence type="ECO:0000313" key="3">
    <source>
        <dbReference type="EMBL" id="QDU32811.1"/>
    </source>
</evidence>
<keyword evidence="3" id="KW-0378">Hydrolase</keyword>
<dbReference type="AlphaFoldDB" id="A0A517YRI8"/>
<proteinExistence type="inferred from homology"/>
<dbReference type="GO" id="GO:0004065">
    <property type="term" value="F:arylsulfatase activity"/>
    <property type="evidence" value="ECO:0007669"/>
    <property type="project" value="TreeGrafter"/>
</dbReference>
<dbReference type="SUPFAM" id="SSF53649">
    <property type="entry name" value="Alkaline phosphatase-like"/>
    <property type="match status" value="1"/>
</dbReference>
<reference evidence="3 4" key="1">
    <citation type="submission" date="2019-02" db="EMBL/GenBank/DDBJ databases">
        <title>Deep-cultivation of Planctomycetes and their phenomic and genomic characterization uncovers novel biology.</title>
        <authorList>
            <person name="Wiegand S."/>
            <person name="Jogler M."/>
            <person name="Boedeker C."/>
            <person name="Pinto D."/>
            <person name="Vollmers J."/>
            <person name="Rivas-Marin E."/>
            <person name="Kohn T."/>
            <person name="Peeters S.H."/>
            <person name="Heuer A."/>
            <person name="Rast P."/>
            <person name="Oberbeckmann S."/>
            <person name="Bunk B."/>
            <person name="Jeske O."/>
            <person name="Meyerdierks A."/>
            <person name="Storesund J.E."/>
            <person name="Kallscheuer N."/>
            <person name="Luecker S."/>
            <person name="Lage O.M."/>
            <person name="Pohl T."/>
            <person name="Merkel B.J."/>
            <person name="Hornburger P."/>
            <person name="Mueller R.-W."/>
            <person name="Bruemmer F."/>
            <person name="Labrenz M."/>
            <person name="Spormann A.M."/>
            <person name="Op den Camp H."/>
            <person name="Overmann J."/>
            <person name="Amann R."/>
            <person name="Jetten M.S.M."/>
            <person name="Mascher T."/>
            <person name="Medema M.H."/>
            <person name="Devos D.P."/>
            <person name="Kaster A.-K."/>
            <person name="Ovreas L."/>
            <person name="Rohde M."/>
            <person name="Galperin M.Y."/>
            <person name="Jogler C."/>
        </authorList>
    </citation>
    <scope>NUCLEOTIDE SEQUENCE [LARGE SCALE GENOMIC DNA]</scope>
    <source>
        <strain evidence="3 4">KS4</strain>
    </source>
</reference>
<sequence>MVTTASSPADPLAFDSLITGLHARQMSGHLVATDEDLVDEEGEKNVRPYSQRQLDVSLAGYLRDAGYHTAGVGLVRPFLTHLDQSVCLEDLDIVRQSRATEDLYYRHLRKRGLLAAIMKQRMTRKRYGPFKPERLLLEPCDDIDGFIARQAEEMIPTLPEDRPWALFIVMAGPDSHLPPPTIYDGLVSTKHLRDGFTLADFRGMHAMTQPVFVRTSLQHLDPGQLARIRADYLGRVSMVDYAVRQIVTASDQRKDRERTWTVFTSDRGTMLGEKGLVGHQSFHSGCIQTPLIVAPPRHTTMPHDAIPEGFFSTADVVPTLLDIAGVKQLSNVRLGGRSLKPLLMTDDLVPKDTPLGLISEFEDRLLIETQRYKIVYRTPSFEPMAVYDLIGDIDEKKNLVNSTIGFGVANATKPRLDTILQRISA</sequence>
<feature type="domain" description="Sulfatase N-terminal" evidence="2">
    <location>
        <begin position="51"/>
        <end position="326"/>
    </location>
</feature>
<dbReference type="InterPro" id="IPR050738">
    <property type="entry name" value="Sulfatase"/>
</dbReference>
<comment type="similarity">
    <text evidence="1">Belongs to the sulfatase family.</text>
</comment>
<protein>
    <submittedName>
        <fullName evidence="3">Choline-sulfatase</fullName>
        <ecNumber evidence="3">3.1.6.6</ecNumber>
    </submittedName>
</protein>
<dbReference type="InterPro" id="IPR000917">
    <property type="entry name" value="Sulfatase_N"/>
</dbReference>
<evidence type="ECO:0000256" key="1">
    <source>
        <dbReference type="ARBA" id="ARBA00008779"/>
    </source>
</evidence>
<evidence type="ECO:0000313" key="4">
    <source>
        <dbReference type="Proteomes" id="UP000317369"/>
    </source>
</evidence>
<accession>A0A517YRI8</accession>
<dbReference type="EMBL" id="CP036425">
    <property type="protein sequence ID" value="QDU32811.1"/>
    <property type="molecule type" value="Genomic_DNA"/>
</dbReference>
<keyword evidence="4" id="KW-1185">Reference proteome</keyword>
<dbReference type="Proteomes" id="UP000317369">
    <property type="component" value="Chromosome"/>
</dbReference>
<name>A0A517YRI8_9BACT</name>
<dbReference type="InterPro" id="IPR017850">
    <property type="entry name" value="Alkaline_phosphatase_core_sf"/>
</dbReference>
<dbReference type="Pfam" id="PF00884">
    <property type="entry name" value="Sulfatase"/>
    <property type="match status" value="1"/>
</dbReference>
<evidence type="ECO:0000259" key="2">
    <source>
        <dbReference type="Pfam" id="PF00884"/>
    </source>
</evidence>
<gene>
    <name evidence="3" type="primary">betC_1</name>
    <name evidence="3" type="ORF">KS4_08470</name>
</gene>
<dbReference type="PANTHER" id="PTHR42693">
    <property type="entry name" value="ARYLSULFATASE FAMILY MEMBER"/>
    <property type="match status" value="1"/>
</dbReference>
<dbReference type="GO" id="GO:0047753">
    <property type="term" value="F:choline-sulfatase activity"/>
    <property type="evidence" value="ECO:0007669"/>
    <property type="project" value="UniProtKB-EC"/>
</dbReference>
<dbReference type="PANTHER" id="PTHR42693:SF33">
    <property type="entry name" value="ARYLSULFATASE"/>
    <property type="match status" value="1"/>
</dbReference>
<dbReference type="KEGG" id="pcor:KS4_08470"/>